<proteinExistence type="predicted"/>
<sequence length="649" mass="71462">MPLSINQNANTSTVESTTHKNKPEKAPYSKKKYRGKTVKKTTKTPATPHQSSSKTSGKSILKRKASLLNKENLLPTRDAAAKKQKRSTQSLHQTSEIVRQSQSLNPALLQPATSPEPMESVDTVQMAATDTVQLEPQTVNTETELIIPHKDNIKDQFSDWKNFLKTTKPKDDKQVKARNAALVNELFGKTYPSAEKSTDKNALSDATEQITRLLDKPDSNLSRLMDSLLYNWEKTVAPADANALRTAACKKLAGAWQRMSEGDMYKLQAVVEGLYLQTAGGHPPSSELDAFIENSVAETTRFRDGMIYDGTNAIDPNNPHKVTQSKKKMIAVESAYAYEASPKQVVRKEPSGSPDISLSNFGNSKITLESNLKNTRGDDMPDSVAFSDGTYTFHGPSIEMDDRDDTIKAHLKPGTDGSNGLFAARIKGYINDHTQKGRPLEELTIAGDLNLYLFDDNAETGERTLKSGVQEILNDTHMALVIPSGQVTRGRPVSDQLHKNLEAGEAEGQRDTMIMMVPVTPKNHGDIIQLGQDSALKQDTFFPSTNINGQSIETTPIIHKLPEPRKQFSMNPDDRIITDHAMLTSPRVILGNTADCFGVSSAPKSLEVKPEKKAIWGDTVPSAEQYHKLMGNSAEIITTFMQDLSKNSN</sequence>
<feature type="compositionally biased region" description="Basic residues" evidence="1">
    <location>
        <begin position="28"/>
        <end position="42"/>
    </location>
</feature>
<dbReference type="EMBL" id="NSIT01000510">
    <property type="protein sequence ID" value="PJE77556.1"/>
    <property type="molecule type" value="Genomic_DNA"/>
</dbReference>
<gene>
    <name evidence="2" type="ORF">CI610_03518</name>
</gene>
<accession>A0A2H9T2V2</accession>
<dbReference type="AlphaFoldDB" id="A0A2H9T2V2"/>
<name>A0A2H9T2V2_9ZZZZ</name>
<reference evidence="2" key="1">
    <citation type="journal article" date="2017" name="Appl. Environ. Microbiol.">
        <title>Molecular characterization of an Endozoicomonas-like organism causing infection in king scallop Pecten maximus L.</title>
        <authorList>
            <person name="Cano I."/>
            <person name="van Aerle R."/>
            <person name="Ross S."/>
            <person name="Verner-Jeffreys D.W."/>
            <person name="Paley R.K."/>
            <person name="Rimmer G."/>
            <person name="Ryder D."/>
            <person name="Hooper P."/>
            <person name="Stone D."/>
            <person name="Feist S.W."/>
        </authorList>
    </citation>
    <scope>NUCLEOTIDE SEQUENCE</scope>
</reference>
<evidence type="ECO:0000313" key="2">
    <source>
        <dbReference type="EMBL" id="PJE77556.1"/>
    </source>
</evidence>
<organism evidence="2">
    <name type="scientific">invertebrate metagenome</name>
    <dbReference type="NCBI Taxonomy" id="1711999"/>
    <lineage>
        <taxon>unclassified sequences</taxon>
        <taxon>metagenomes</taxon>
        <taxon>organismal metagenomes</taxon>
    </lineage>
</organism>
<feature type="compositionally biased region" description="Polar residues" evidence="1">
    <location>
        <begin position="48"/>
        <end position="58"/>
    </location>
</feature>
<feature type="compositionally biased region" description="Basic and acidic residues" evidence="1">
    <location>
        <begin position="17"/>
        <end position="27"/>
    </location>
</feature>
<comment type="caution">
    <text evidence="2">The sequence shown here is derived from an EMBL/GenBank/DDBJ whole genome shotgun (WGS) entry which is preliminary data.</text>
</comment>
<feature type="compositionally biased region" description="Polar residues" evidence="1">
    <location>
        <begin position="1"/>
        <end position="16"/>
    </location>
</feature>
<feature type="region of interest" description="Disordered" evidence="1">
    <location>
        <begin position="1"/>
        <end position="103"/>
    </location>
</feature>
<feature type="compositionally biased region" description="Polar residues" evidence="1">
    <location>
        <begin position="87"/>
        <end position="103"/>
    </location>
</feature>
<evidence type="ECO:0000256" key="1">
    <source>
        <dbReference type="SAM" id="MobiDB-lite"/>
    </source>
</evidence>
<protein>
    <submittedName>
        <fullName evidence="2">Uncharacterized protein</fullName>
    </submittedName>
</protein>